<organism evidence="1 2">
    <name type="scientific">Variovorax humicola</name>
    <dbReference type="NCBI Taxonomy" id="1769758"/>
    <lineage>
        <taxon>Bacteria</taxon>
        <taxon>Pseudomonadati</taxon>
        <taxon>Pseudomonadota</taxon>
        <taxon>Betaproteobacteria</taxon>
        <taxon>Burkholderiales</taxon>
        <taxon>Comamonadaceae</taxon>
        <taxon>Variovorax</taxon>
    </lineage>
</organism>
<name>A0ABU8VYW5_9BURK</name>
<keyword evidence="2" id="KW-1185">Reference proteome</keyword>
<comment type="caution">
    <text evidence="1">The sequence shown here is derived from an EMBL/GenBank/DDBJ whole genome shotgun (WGS) entry which is preliminary data.</text>
</comment>
<gene>
    <name evidence="1" type="ORF">WKW80_13395</name>
</gene>
<accession>A0ABU8VYW5</accession>
<dbReference type="InterPro" id="IPR022118">
    <property type="entry name" value="Peptidase_C70_AvrRpt2"/>
</dbReference>
<proteinExistence type="predicted"/>
<evidence type="ECO:0000313" key="2">
    <source>
        <dbReference type="Proteomes" id="UP001363010"/>
    </source>
</evidence>
<dbReference type="EMBL" id="JBBKZV010000006">
    <property type="protein sequence ID" value="MEJ8823016.1"/>
    <property type="molecule type" value="Genomic_DNA"/>
</dbReference>
<dbReference type="Proteomes" id="UP001363010">
    <property type="component" value="Unassembled WGS sequence"/>
</dbReference>
<evidence type="ECO:0000313" key="1">
    <source>
        <dbReference type="EMBL" id="MEJ8823016.1"/>
    </source>
</evidence>
<protein>
    <submittedName>
        <fullName evidence="1">Papain-like cysteine protease family protein</fullName>
    </submittedName>
</protein>
<dbReference type="Gene3D" id="3.90.70.10">
    <property type="entry name" value="Cysteine proteinases"/>
    <property type="match status" value="1"/>
</dbReference>
<dbReference type="RefSeq" id="WP_340364044.1">
    <property type="nucleotide sequence ID" value="NZ_JBBKZV010000006.1"/>
</dbReference>
<dbReference type="Pfam" id="PF12385">
    <property type="entry name" value="Peptidase_C70"/>
    <property type="match status" value="1"/>
</dbReference>
<reference evidence="1 2" key="1">
    <citation type="submission" date="2024-03" db="EMBL/GenBank/DDBJ databases">
        <title>Novel species of the genus Variovorax.</title>
        <authorList>
            <person name="Liu Q."/>
            <person name="Xin Y.-H."/>
        </authorList>
    </citation>
    <scope>NUCLEOTIDE SEQUENCE [LARGE SCALE GENOMIC DNA]</scope>
    <source>
        <strain evidence="1 2">KACC 18501</strain>
    </source>
</reference>
<sequence length="155" mass="17436">MPRIVLDVPTSAQEKPYCCWHTGAYMIWLYWQVKGGRAGPMNTVASSYAAADHAGLDYAQFITLAKKVGLNYLPIKNQHSEQDLYRYLHDSGPVWCCGTWFGPDHIIVLSGVDTNKVYFNDPDGGVKKENTVKWFNEKLYTQCAGCLMVKDASAY</sequence>